<comment type="caution">
    <text evidence="2">The sequence shown here is derived from an EMBL/GenBank/DDBJ whole genome shotgun (WGS) entry which is preliminary data.</text>
</comment>
<organism evidence="2 3">
    <name type="scientific">Brassica cretica</name>
    <name type="common">Mustard</name>
    <dbReference type="NCBI Taxonomy" id="69181"/>
    <lineage>
        <taxon>Eukaryota</taxon>
        <taxon>Viridiplantae</taxon>
        <taxon>Streptophyta</taxon>
        <taxon>Embryophyta</taxon>
        <taxon>Tracheophyta</taxon>
        <taxon>Spermatophyta</taxon>
        <taxon>Magnoliopsida</taxon>
        <taxon>eudicotyledons</taxon>
        <taxon>Gunneridae</taxon>
        <taxon>Pentapetalae</taxon>
        <taxon>rosids</taxon>
        <taxon>malvids</taxon>
        <taxon>Brassicales</taxon>
        <taxon>Brassicaceae</taxon>
        <taxon>Brassiceae</taxon>
        <taxon>Brassica</taxon>
    </lineage>
</organism>
<evidence type="ECO:0000313" key="2">
    <source>
        <dbReference type="EMBL" id="KAF3529719.1"/>
    </source>
</evidence>
<dbReference type="Proteomes" id="UP000266723">
    <property type="component" value="Unassembled WGS sequence"/>
</dbReference>
<feature type="compositionally biased region" description="Basic and acidic residues" evidence="1">
    <location>
        <begin position="92"/>
        <end position="104"/>
    </location>
</feature>
<gene>
    <name evidence="2" type="ORF">DY000_02042791</name>
</gene>
<feature type="compositionally biased region" description="Low complexity" evidence="1">
    <location>
        <begin position="107"/>
        <end position="120"/>
    </location>
</feature>
<dbReference type="EMBL" id="QGKV02001507">
    <property type="protein sequence ID" value="KAF3529719.1"/>
    <property type="molecule type" value="Genomic_DNA"/>
</dbReference>
<feature type="region of interest" description="Disordered" evidence="1">
    <location>
        <begin position="74"/>
        <end position="120"/>
    </location>
</feature>
<evidence type="ECO:0000256" key="1">
    <source>
        <dbReference type="SAM" id="MobiDB-lite"/>
    </source>
</evidence>
<reference evidence="2 3" key="1">
    <citation type="journal article" date="2020" name="BMC Genomics">
        <title>Intraspecific diversification of the crop wild relative Brassica cretica Lam. using demographic model selection.</title>
        <authorList>
            <person name="Kioukis A."/>
            <person name="Michalopoulou V.A."/>
            <person name="Briers L."/>
            <person name="Pirintsos S."/>
            <person name="Studholme D.J."/>
            <person name="Pavlidis P."/>
            <person name="Sarris P.F."/>
        </authorList>
    </citation>
    <scope>NUCLEOTIDE SEQUENCE [LARGE SCALE GENOMIC DNA]</scope>
    <source>
        <strain evidence="3">cv. PFS-1207/04</strain>
    </source>
</reference>
<name>A0ABQ7BB11_BRACR</name>
<sequence length="167" mass="18240">MSLDIECPVVGCVSGSASSVVSMGLFQWRVFSLELGSGFAVQALPSQPHPISAQTTPSVLSLHPGQLQLTFPDRSIPSDPNQMFSLSPFARGAHDPTNRPDRKQPARFSRSGSSRLVSSRSRLSTRPFQFAFQLVPTRAPAHVPARSSSHPFEVLLVVRFLQSTNKR</sequence>
<evidence type="ECO:0000313" key="3">
    <source>
        <dbReference type="Proteomes" id="UP000266723"/>
    </source>
</evidence>
<accession>A0ABQ7BB11</accession>
<protein>
    <submittedName>
        <fullName evidence="2">Uncharacterized protein</fullName>
    </submittedName>
</protein>
<keyword evidence="3" id="KW-1185">Reference proteome</keyword>
<proteinExistence type="predicted"/>